<name>A0A1G6GFT0_9ACTN</name>
<dbReference type="GO" id="GO:0006355">
    <property type="term" value="P:regulation of DNA-templated transcription"/>
    <property type="evidence" value="ECO:0007669"/>
    <property type="project" value="InterPro"/>
</dbReference>
<dbReference type="CDD" id="cd00383">
    <property type="entry name" value="trans_reg_C"/>
    <property type="match status" value="1"/>
</dbReference>
<dbReference type="Proteomes" id="UP000199086">
    <property type="component" value="Unassembled WGS sequence"/>
</dbReference>
<evidence type="ECO:0000313" key="4">
    <source>
        <dbReference type="EMBL" id="SDB80851.1"/>
    </source>
</evidence>
<keyword evidence="1 2" id="KW-0238">DNA-binding</keyword>
<dbReference type="SUPFAM" id="SSF46894">
    <property type="entry name" value="C-terminal effector domain of the bipartite response regulators"/>
    <property type="match status" value="1"/>
</dbReference>
<gene>
    <name evidence="4" type="ORF">GA0111570_103147</name>
</gene>
<protein>
    <submittedName>
        <fullName evidence="4">Uroporphyrinogen-III synthase</fullName>
    </submittedName>
</protein>
<keyword evidence="5" id="KW-1185">Reference proteome</keyword>
<dbReference type="Pfam" id="PF00486">
    <property type="entry name" value="Trans_reg_C"/>
    <property type="match status" value="1"/>
</dbReference>
<dbReference type="PANTHER" id="PTHR40082:SF1">
    <property type="entry name" value="BLR5956 PROTEIN"/>
    <property type="match status" value="1"/>
</dbReference>
<dbReference type="GO" id="GO:0003677">
    <property type="term" value="F:DNA binding"/>
    <property type="evidence" value="ECO:0007669"/>
    <property type="project" value="UniProtKB-UniRule"/>
</dbReference>
<feature type="DNA-binding region" description="OmpR/PhoB-type" evidence="2">
    <location>
        <begin position="275"/>
        <end position="369"/>
    </location>
</feature>
<evidence type="ECO:0000259" key="3">
    <source>
        <dbReference type="PROSITE" id="PS51755"/>
    </source>
</evidence>
<feature type="domain" description="OmpR/PhoB-type" evidence="3">
    <location>
        <begin position="275"/>
        <end position="369"/>
    </location>
</feature>
<dbReference type="GO" id="GO:0006780">
    <property type="term" value="P:uroporphyrinogen III biosynthetic process"/>
    <property type="evidence" value="ECO:0007669"/>
    <property type="project" value="InterPro"/>
</dbReference>
<dbReference type="AlphaFoldDB" id="A0A1G6GFT0"/>
<dbReference type="InterPro" id="IPR036388">
    <property type="entry name" value="WH-like_DNA-bd_sf"/>
</dbReference>
<organism evidence="4 5">
    <name type="scientific">Raineyella antarctica</name>
    <dbReference type="NCBI Taxonomy" id="1577474"/>
    <lineage>
        <taxon>Bacteria</taxon>
        <taxon>Bacillati</taxon>
        <taxon>Actinomycetota</taxon>
        <taxon>Actinomycetes</taxon>
        <taxon>Propionibacteriales</taxon>
        <taxon>Propionibacteriaceae</taxon>
        <taxon>Raineyella</taxon>
    </lineage>
</organism>
<dbReference type="Gene3D" id="1.10.10.10">
    <property type="entry name" value="Winged helix-like DNA-binding domain superfamily/Winged helix DNA-binding domain"/>
    <property type="match status" value="1"/>
</dbReference>
<dbReference type="NCBIfam" id="NF005568">
    <property type="entry name" value="PRK07239.1"/>
    <property type="match status" value="1"/>
</dbReference>
<dbReference type="RefSeq" id="WP_092607554.1">
    <property type="nucleotide sequence ID" value="NZ_FMYF01000003.1"/>
</dbReference>
<proteinExistence type="predicted"/>
<dbReference type="InterPro" id="IPR003754">
    <property type="entry name" value="4pyrrol_synth_uPrphyn_synth"/>
</dbReference>
<evidence type="ECO:0000256" key="2">
    <source>
        <dbReference type="PROSITE-ProRule" id="PRU01091"/>
    </source>
</evidence>
<sequence>MKRTIDGPLRGMVIGITAHRRAEDLIAAFERRGATTMHAPVLTVSSAGPDGELVAATREVVAARPDIVVVTTAYGMRKWIECADAAGLLDELVATLGAARMMIRGPKARGAVRAAGIDDSVAVQCDLTADIVDRLVGHGVSGLTIVLQAHGYTDAAQIERLRTAGARVLVVEPYRWEPEDDHAAADRLVEAVCARRIEALTFTSAPAVDALLGRVRQTGRLEAFLTALSPDAVLAAAVGPVTAEPLLRAGVQVIVPERHRLGALVREVETQLVAHRILSVATPAGILHLRGQGAMLDDHVLSLPPSSQAILRALAEVPGRTVGRAELLAQLPYGTTDHALDVAISRLRKAFPDGSVVRTIPRRGYLLATAP</sequence>
<dbReference type="InterPro" id="IPR001867">
    <property type="entry name" value="OmpR/PhoB-type_DNA-bd"/>
</dbReference>
<evidence type="ECO:0000256" key="1">
    <source>
        <dbReference type="ARBA" id="ARBA00023125"/>
    </source>
</evidence>
<dbReference type="SMART" id="SM00862">
    <property type="entry name" value="Trans_reg_C"/>
    <property type="match status" value="1"/>
</dbReference>
<dbReference type="Gene3D" id="3.40.50.10090">
    <property type="match status" value="2"/>
</dbReference>
<dbReference type="PANTHER" id="PTHR40082">
    <property type="entry name" value="BLR5956 PROTEIN"/>
    <property type="match status" value="1"/>
</dbReference>
<dbReference type="CDD" id="cd06578">
    <property type="entry name" value="HemD"/>
    <property type="match status" value="1"/>
</dbReference>
<dbReference type="PROSITE" id="PS51755">
    <property type="entry name" value="OMPR_PHOB"/>
    <property type="match status" value="1"/>
</dbReference>
<dbReference type="InterPro" id="IPR016032">
    <property type="entry name" value="Sig_transdc_resp-reg_C-effctor"/>
</dbReference>
<dbReference type="SUPFAM" id="SSF69618">
    <property type="entry name" value="HemD-like"/>
    <property type="match status" value="1"/>
</dbReference>
<evidence type="ECO:0000313" key="5">
    <source>
        <dbReference type="Proteomes" id="UP000199086"/>
    </source>
</evidence>
<dbReference type="STRING" id="1577474.GA0111570_103147"/>
<accession>A0A1G6GFT0</accession>
<reference evidence="4 5" key="1">
    <citation type="submission" date="2016-06" db="EMBL/GenBank/DDBJ databases">
        <authorList>
            <person name="Olsen C.W."/>
            <person name="Carey S."/>
            <person name="Hinshaw L."/>
            <person name="Karasin A.I."/>
        </authorList>
    </citation>
    <scope>NUCLEOTIDE SEQUENCE [LARGE SCALE GENOMIC DNA]</scope>
    <source>
        <strain evidence="4 5">LZ-22</strain>
    </source>
</reference>
<dbReference type="GO" id="GO:0000160">
    <property type="term" value="P:phosphorelay signal transduction system"/>
    <property type="evidence" value="ECO:0007669"/>
    <property type="project" value="InterPro"/>
</dbReference>
<dbReference type="InterPro" id="IPR036108">
    <property type="entry name" value="4pyrrol_syn_uPrphyn_synt_sf"/>
</dbReference>
<dbReference type="Pfam" id="PF02602">
    <property type="entry name" value="HEM4"/>
    <property type="match status" value="1"/>
</dbReference>
<dbReference type="GO" id="GO:0004852">
    <property type="term" value="F:uroporphyrinogen-III synthase activity"/>
    <property type="evidence" value="ECO:0007669"/>
    <property type="project" value="InterPro"/>
</dbReference>
<dbReference type="OrthoDB" id="213853at2"/>
<dbReference type="InterPro" id="IPR039793">
    <property type="entry name" value="UROS/Hem4"/>
</dbReference>
<dbReference type="EMBL" id="FMYF01000003">
    <property type="protein sequence ID" value="SDB80851.1"/>
    <property type="molecule type" value="Genomic_DNA"/>
</dbReference>